<dbReference type="Proteomes" id="UP000580474">
    <property type="component" value="Unassembled WGS sequence"/>
</dbReference>
<feature type="transmembrane region" description="Helical" evidence="7">
    <location>
        <begin position="172"/>
        <end position="193"/>
    </location>
</feature>
<dbReference type="EMBL" id="JACHIV010000001">
    <property type="protein sequence ID" value="MBB5068005.1"/>
    <property type="molecule type" value="Genomic_DNA"/>
</dbReference>
<comment type="subcellular location">
    <subcellularLocation>
        <location evidence="1">Cell membrane</location>
        <topology evidence="1">Multi-pass membrane protein</topology>
    </subcellularLocation>
</comment>
<evidence type="ECO:0000313" key="10">
    <source>
        <dbReference type="Proteomes" id="UP000580474"/>
    </source>
</evidence>
<dbReference type="InterPro" id="IPR044049">
    <property type="entry name" value="EccD_transm"/>
</dbReference>
<feature type="transmembrane region" description="Helical" evidence="7">
    <location>
        <begin position="323"/>
        <end position="342"/>
    </location>
</feature>
<evidence type="ECO:0000256" key="7">
    <source>
        <dbReference type="SAM" id="Phobius"/>
    </source>
</evidence>
<dbReference type="GO" id="GO:0005886">
    <property type="term" value="C:plasma membrane"/>
    <property type="evidence" value="ECO:0007669"/>
    <property type="project" value="UniProtKB-SubCell"/>
</dbReference>
<dbReference type="InterPro" id="IPR024962">
    <property type="entry name" value="YukD-like"/>
</dbReference>
<keyword evidence="6 7" id="KW-0472">Membrane</keyword>
<name>A0A840ND06_9PSEU</name>
<feature type="transmembrane region" description="Helical" evidence="7">
    <location>
        <begin position="236"/>
        <end position="259"/>
    </location>
</feature>
<evidence type="ECO:0000256" key="6">
    <source>
        <dbReference type="ARBA" id="ARBA00023136"/>
    </source>
</evidence>
<evidence type="ECO:0000256" key="2">
    <source>
        <dbReference type="ARBA" id="ARBA00006162"/>
    </source>
</evidence>
<keyword evidence="4 7" id="KW-0812">Transmembrane</keyword>
<gene>
    <name evidence="9" type="ORF">BJ969_001093</name>
</gene>
<dbReference type="Pfam" id="PF08817">
    <property type="entry name" value="YukD"/>
    <property type="match status" value="1"/>
</dbReference>
<feature type="transmembrane region" description="Helical" evidence="7">
    <location>
        <begin position="375"/>
        <end position="393"/>
    </location>
</feature>
<comment type="caution">
    <text evidence="9">The sequence shown here is derived from an EMBL/GenBank/DDBJ whole genome shotgun (WGS) entry which is preliminary data.</text>
</comment>
<evidence type="ECO:0000256" key="3">
    <source>
        <dbReference type="ARBA" id="ARBA00022475"/>
    </source>
</evidence>
<dbReference type="Pfam" id="PF19053">
    <property type="entry name" value="EccD"/>
    <property type="match status" value="1"/>
</dbReference>
<feature type="transmembrane region" description="Helical" evidence="7">
    <location>
        <begin position="205"/>
        <end position="224"/>
    </location>
</feature>
<accession>A0A840ND06</accession>
<evidence type="ECO:0000256" key="1">
    <source>
        <dbReference type="ARBA" id="ARBA00004651"/>
    </source>
</evidence>
<reference evidence="9 10" key="1">
    <citation type="submission" date="2020-08" db="EMBL/GenBank/DDBJ databases">
        <title>Sequencing the genomes of 1000 actinobacteria strains.</title>
        <authorList>
            <person name="Klenk H.-P."/>
        </authorList>
    </citation>
    <scope>NUCLEOTIDE SEQUENCE [LARGE SCALE GENOMIC DNA]</scope>
    <source>
        <strain evidence="9 10">DSM 45582</strain>
    </source>
</reference>
<dbReference type="AlphaFoldDB" id="A0A840ND06"/>
<feature type="transmembrane region" description="Helical" evidence="7">
    <location>
        <begin position="145"/>
        <end position="165"/>
    </location>
</feature>
<evidence type="ECO:0000259" key="8">
    <source>
        <dbReference type="Pfam" id="PF19053"/>
    </source>
</evidence>
<protein>
    <submittedName>
        <fullName evidence="9">Type VII secretion integral membrane protein EccD</fullName>
    </submittedName>
</protein>
<dbReference type="NCBIfam" id="TIGR03920">
    <property type="entry name" value="T7SS_EccD"/>
    <property type="match status" value="1"/>
</dbReference>
<dbReference type="InterPro" id="IPR006707">
    <property type="entry name" value="T7SS_EccD"/>
</dbReference>
<evidence type="ECO:0000256" key="5">
    <source>
        <dbReference type="ARBA" id="ARBA00022989"/>
    </source>
</evidence>
<keyword evidence="10" id="KW-1185">Reference proteome</keyword>
<comment type="similarity">
    <text evidence="2">Belongs to the EccD/Snm4 family.</text>
</comment>
<dbReference type="Gene3D" id="3.10.20.90">
    <property type="entry name" value="Phosphatidylinositol 3-kinase Catalytic Subunit, Chain A, domain 1"/>
    <property type="match status" value="1"/>
</dbReference>
<keyword evidence="3" id="KW-1003">Cell membrane</keyword>
<keyword evidence="5 7" id="KW-1133">Transmembrane helix</keyword>
<feature type="transmembrane region" description="Helical" evidence="7">
    <location>
        <begin position="348"/>
        <end position="363"/>
    </location>
</feature>
<feature type="transmembrane region" description="Helical" evidence="7">
    <location>
        <begin position="441"/>
        <end position="460"/>
    </location>
</feature>
<feature type="domain" description="EccD-like transmembrane" evidence="8">
    <location>
        <begin position="120"/>
        <end position="463"/>
    </location>
</feature>
<sequence length="465" mass="48393">MTSARAAELCRVTVFGPDGKADLAVPVSTSVADLLPVLLSHTRRQPAEDEPGSWVLQRLGEPPLDPDGTPETLDWLEGERLHLRPAADPLPQLDFDDLADGIATSVEQHPDRWRPEFGPRLFQVLSGVLIGLLAMVLLGDGPTGLHAGFAGGLALIFTGAALPLAKNLKDVALARLIGLAGCGYAGIAGLIAADGVPDGVAPTPPGLLVGTGCAAFAAAVLLVLHRFAGRAVPFGPFLAVLLLAAVVHGGVWLGLGFGLRPGQTAGALAAVVFGVVLFAPKVTIRAAFLRGPQLPRNAADLQQDIDPAGADDVSSRTGNADRYLSAALVCAAAVLIAAFPLIMTEAGWVAWALVSVLSCSVLLRSRALFSAWQRVSLVAAGTTGLSLVALAFAREFSPGWRAVLVLGLLLVLLALVLGALRPLHRRMLPIWGHLANIFDTCTAIAVLPLLFQLLELYAWARGLAG</sequence>
<proteinExistence type="inferred from homology"/>
<organism evidence="9 10">
    <name type="scientific">Saccharopolyspora gloriosae</name>
    <dbReference type="NCBI Taxonomy" id="455344"/>
    <lineage>
        <taxon>Bacteria</taxon>
        <taxon>Bacillati</taxon>
        <taxon>Actinomycetota</taxon>
        <taxon>Actinomycetes</taxon>
        <taxon>Pseudonocardiales</taxon>
        <taxon>Pseudonocardiaceae</taxon>
        <taxon>Saccharopolyspora</taxon>
    </lineage>
</organism>
<feature type="transmembrane region" description="Helical" evidence="7">
    <location>
        <begin position="121"/>
        <end position="139"/>
    </location>
</feature>
<dbReference type="RefSeq" id="WP_184477776.1">
    <property type="nucleotide sequence ID" value="NZ_JACHIV010000001.1"/>
</dbReference>
<evidence type="ECO:0000256" key="4">
    <source>
        <dbReference type="ARBA" id="ARBA00022692"/>
    </source>
</evidence>
<feature type="transmembrane region" description="Helical" evidence="7">
    <location>
        <begin position="399"/>
        <end position="420"/>
    </location>
</feature>
<dbReference type="PIRSF" id="PIRSF017804">
    <property type="entry name" value="Secretion_EccD1"/>
    <property type="match status" value="1"/>
</dbReference>
<evidence type="ECO:0000313" key="9">
    <source>
        <dbReference type="EMBL" id="MBB5068005.1"/>
    </source>
</evidence>
<feature type="transmembrane region" description="Helical" evidence="7">
    <location>
        <begin position="265"/>
        <end position="284"/>
    </location>
</feature>